<proteinExistence type="predicted"/>
<organism evidence="2 3">
    <name type="scientific">Porphyromonas macacae</name>
    <dbReference type="NCBI Taxonomy" id="28115"/>
    <lineage>
        <taxon>Bacteria</taxon>
        <taxon>Pseudomonadati</taxon>
        <taxon>Bacteroidota</taxon>
        <taxon>Bacteroidia</taxon>
        <taxon>Bacteroidales</taxon>
        <taxon>Porphyromonadaceae</taxon>
        <taxon>Porphyromonas</taxon>
    </lineage>
</organism>
<evidence type="ECO:0000259" key="1">
    <source>
        <dbReference type="Pfam" id="PF09994"/>
    </source>
</evidence>
<dbReference type="Proteomes" id="UP000254156">
    <property type="component" value="Unassembled WGS sequence"/>
</dbReference>
<dbReference type="EMBL" id="UGTF01000002">
    <property type="protein sequence ID" value="SUB89324.1"/>
    <property type="molecule type" value="Genomic_DNA"/>
</dbReference>
<accession>A0A379EAG6</accession>
<dbReference type="RefSeq" id="WP_025004915.1">
    <property type="nucleotide sequence ID" value="NZ_UGTF01000002.1"/>
</dbReference>
<name>A0A379EAG6_9PORP</name>
<dbReference type="PANTHER" id="PTHR33840:SF1">
    <property type="entry name" value="TLE1 PHOSPHOLIPASE DOMAIN-CONTAINING PROTEIN"/>
    <property type="match status" value="1"/>
</dbReference>
<dbReference type="Pfam" id="PF09994">
    <property type="entry name" value="T6SS_Tle1-like_cat"/>
    <property type="match status" value="1"/>
</dbReference>
<feature type="domain" description="T6SS Phospholipase effector Tle1-like catalytic" evidence="1">
    <location>
        <begin position="68"/>
        <end position="303"/>
    </location>
</feature>
<dbReference type="PANTHER" id="PTHR33840">
    <property type="match status" value="1"/>
</dbReference>
<protein>
    <submittedName>
        <fullName evidence="2">Uncharacterized conserved protein</fullName>
    </submittedName>
</protein>
<gene>
    <name evidence="2" type="ORF">NCTC11632_01427</name>
</gene>
<dbReference type="InterPro" id="IPR018712">
    <property type="entry name" value="Tle1-like_cat"/>
</dbReference>
<reference evidence="2 3" key="1">
    <citation type="submission" date="2018-06" db="EMBL/GenBank/DDBJ databases">
        <authorList>
            <consortium name="Pathogen Informatics"/>
            <person name="Doyle S."/>
        </authorList>
    </citation>
    <scope>NUCLEOTIDE SEQUENCE [LARGE SCALE GENOMIC DNA]</scope>
    <source>
        <strain evidence="2 3">NCTC11632</strain>
    </source>
</reference>
<evidence type="ECO:0000313" key="3">
    <source>
        <dbReference type="Proteomes" id="UP000254156"/>
    </source>
</evidence>
<evidence type="ECO:0000313" key="2">
    <source>
        <dbReference type="EMBL" id="SUB89324.1"/>
    </source>
</evidence>
<sequence>MGRKVQNQPEAEKKTNKDKVIDIRLGIFFDGTSNNKLNIFEYRNPEQYQSRWTKKYHEFKRWTSISYKSDFSNVAKLSDFYQQEKKDNEYFGAIYIEGIATAPREKDTDPGGFDDYMAAATGMGELGINGKVERACQKIIEKIQYLLRNRGNSETVEIKTLKLDVFGFSRGAAAARRFVSCIEKPSGERIRHRGRYPSYYDVCLRDVLKKKGKSLPPVNRIQPCFLGLFDTVSSYGLNFKDDVKELTLGVSKPEMVVQLVAADEYRKNFALTRIKTANGKSKELILPGEHCDIGGSHNDGVQEKTVLKQEKTIVHHNMVQTLPAIYNGYKTLEQLLEEGWINSKDEKIRVVSNKYSVIPLLLMIKFQQNLFVENLFDKNNVDDIEILQNLKERIDRIENNPLYQFKCTVPEQIKPLFQKDDADFMLLKNIRHRYLHLSAGGGLVNSPAKNNIRLIIDDSK</sequence>
<dbReference type="AlphaFoldDB" id="A0A379EAG6"/>